<dbReference type="InterPro" id="IPR000182">
    <property type="entry name" value="GNAT_dom"/>
</dbReference>
<dbReference type="Gene3D" id="3.40.630.30">
    <property type="match status" value="1"/>
</dbReference>
<evidence type="ECO:0000313" key="2">
    <source>
        <dbReference type="EMBL" id="MFC1460707.1"/>
    </source>
</evidence>
<feature type="domain" description="N-acetyltransferase" evidence="1">
    <location>
        <begin position="19"/>
        <end position="196"/>
    </location>
</feature>
<protein>
    <submittedName>
        <fullName evidence="2">GNAT family N-acetyltransferase</fullName>
    </submittedName>
</protein>
<accession>A0ABV6YHE7</accession>
<sequence length="209" mass="23483">MRDPVALVAARCHLRAAMTDITLIRPSLDWLPAYEDALARGWSPNTDHDVSREQLRQLRRNPERFLHDLYNSPMIRLADGREVARLPAHDFWISDGAFCGRIGFRFQRGTEELPPTAYGHIGYTIVPWKQRRGYATQALRMILPVCREEGFSRVLITCDDDNEASRKVILANGGVPDGTVPHKARPGHVKLQFWVPTDAGADTTVSLAG</sequence>
<dbReference type="PANTHER" id="PTHR39173:SF1">
    <property type="entry name" value="ACETYLTRANSFERASE"/>
    <property type="match status" value="1"/>
</dbReference>
<dbReference type="Pfam" id="PF13302">
    <property type="entry name" value="Acetyltransf_3"/>
    <property type="match status" value="1"/>
</dbReference>
<evidence type="ECO:0000313" key="3">
    <source>
        <dbReference type="Proteomes" id="UP001593940"/>
    </source>
</evidence>
<name>A0ABV6YHE7_9HYPH</name>
<keyword evidence="3" id="KW-1185">Reference proteome</keyword>
<gene>
    <name evidence="2" type="ORF">ACETIH_29125</name>
</gene>
<dbReference type="RefSeq" id="WP_246520679.1">
    <property type="nucleotide sequence ID" value="NZ_JAFBID010000079.1"/>
</dbReference>
<dbReference type="InterPro" id="IPR016181">
    <property type="entry name" value="Acyl_CoA_acyltransferase"/>
</dbReference>
<proteinExistence type="predicted"/>
<dbReference type="PROSITE" id="PS51186">
    <property type="entry name" value="GNAT"/>
    <property type="match status" value="1"/>
</dbReference>
<dbReference type="PANTHER" id="PTHR39173">
    <property type="entry name" value="ACETYLTRANSFERASE"/>
    <property type="match status" value="1"/>
</dbReference>
<dbReference type="SUPFAM" id="SSF55729">
    <property type="entry name" value="Acyl-CoA N-acyltransferases (Nat)"/>
    <property type="match status" value="1"/>
</dbReference>
<reference evidence="2 3" key="1">
    <citation type="submission" date="2024-09" db="EMBL/GenBank/DDBJ databases">
        <title>Nodulacao em especies de Leguminosae Basais da Amazonia e Caracterizacao dos Rizobios e Bacterias Associadas aos Nodulos.</title>
        <authorList>
            <person name="Jambeiro I.C.A."/>
            <person name="Lopes I.S."/>
            <person name="Aguiar E.R.G.R."/>
            <person name="Santos A.F.J."/>
            <person name="Dos Santos J.M.F."/>
            <person name="Gross E."/>
        </authorList>
    </citation>
    <scope>NUCLEOTIDE SEQUENCE [LARGE SCALE GENOMIC DNA]</scope>
    <source>
        <strain evidence="2 3">BRUESC1165</strain>
    </source>
</reference>
<dbReference type="EMBL" id="JBHOMY010000122">
    <property type="protein sequence ID" value="MFC1460707.1"/>
    <property type="molecule type" value="Genomic_DNA"/>
</dbReference>
<organism evidence="2 3">
    <name type="scientific">Microvirga arabica</name>
    <dbReference type="NCBI Taxonomy" id="1128671"/>
    <lineage>
        <taxon>Bacteria</taxon>
        <taxon>Pseudomonadati</taxon>
        <taxon>Pseudomonadota</taxon>
        <taxon>Alphaproteobacteria</taxon>
        <taxon>Hyphomicrobiales</taxon>
        <taxon>Methylobacteriaceae</taxon>
        <taxon>Microvirga</taxon>
    </lineage>
</organism>
<comment type="caution">
    <text evidence="2">The sequence shown here is derived from an EMBL/GenBank/DDBJ whole genome shotgun (WGS) entry which is preliminary data.</text>
</comment>
<evidence type="ECO:0000259" key="1">
    <source>
        <dbReference type="PROSITE" id="PS51186"/>
    </source>
</evidence>
<dbReference type="Proteomes" id="UP001593940">
    <property type="component" value="Unassembled WGS sequence"/>
</dbReference>